<dbReference type="GO" id="GO:0008270">
    <property type="term" value="F:zinc ion binding"/>
    <property type="evidence" value="ECO:0007669"/>
    <property type="project" value="InterPro"/>
</dbReference>
<dbReference type="EMBL" id="KN832874">
    <property type="protein sequence ID" value="KIN03086.1"/>
    <property type="molecule type" value="Genomic_DNA"/>
</dbReference>
<dbReference type="PANTHER" id="PTHR47785:SF5">
    <property type="entry name" value="ZN(II)2CYS6 TRANSCRIPTION FACTOR (EUROFUNG)"/>
    <property type="match status" value="1"/>
</dbReference>
<gene>
    <name evidence="4" type="ORF">OIDMADRAFT_160650</name>
</gene>
<reference evidence="5" key="2">
    <citation type="submission" date="2015-01" db="EMBL/GenBank/DDBJ databases">
        <title>Evolutionary Origins and Diversification of the Mycorrhizal Mutualists.</title>
        <authorList>
            <consortium name="DOE Joint Genome Institute"/>
            <consortium name="Mycorrhizal Genomics Consortium"/>
            <person name="Kohler A."/>
            <person name="Kuo A."/>
            <person name="Nagy L.G."/>
            <person name="Floudas D."/>
            <person name="Copeland A."/>
            <person name="Barry K.W."/>
            <person name="Cichocki N."/>
            <person name="Veneault-Fourrey C."/>
            <person name="LaButti K."/>
            <person name="Lindquist E.A."/>
            <person name="Lipzen A."/>
            <person name="Lundell T."/>
            <person name="Morin E."/>
            <person name="Murat C."/>
            <person name="Riley R."/>
            <person name="Ohm R."/>
            <person name="Sun H."/>
            <person name="Tunlid A."/>
            <person name="Henrissat B."/>
            <person name="Grigoriev I.V."/>
            <person name="Hibbett D.S."/>
            <person name="Martin F."/>
        </authorList>
    </citation>
    <scope>NUCLEOTIDE SEQUENCE [LARGE SCALE GENOMIC DNA]</scope>
    <source>
        <strain evidence="5">Zn</strain>
    </source>
</reference>
<dbReference type="SMART" id="SM00066">
    <property type="entry name" value="GAL4"/>
    <property type="match status" value="1"/>
</dbReference>
<evidence type="ECO:0000313" key="5">
    <source>
        <dbReference type="Proteomes" id="UP000054321"/>
    </source>
</evidence>
<dbReference type="InterPro" id="IPR036864">
    <property type="entry name" value="Zn2-C6_fun-type_DNA-bd_sf"/>
</dbReference>
<dbReference type="PROSITE" id="PS00463">
    <property type="entry name" value="ZN2_CY6_FUNGAL_1"/>
    <property type="match status" value="1"/>
</dbReference>
<dbReference type="AlphaFoldDB" id="A0A0C3H4I2"/>
<feature type="region of interest" description="Disordered" evidence="2">
    <location>
        <begin position="411"/>
        <end position="430"/>
    </location>
</feature>
<dbReference type="PROSITE" id="PS50048">
    <property type="entry name" value="ZN2_CY6_FUNGAL_2"/>
    <property type="match status" value="1"/>
</dbReference>
<sequence>MIPSQTDQSNGNANISDFSEEVPTRQALVDNLIAPPSASKRKTERSAATYPRKRAVIACETCRKRKVKCDNQRPSCGGCADLEIECVFRNSKTDHSTYDLASLEILERINYVAGLLENQHDTLSTHILRANSDAEILLESLEIAGRTPGVSEDILEWPIFGGRYDRTKVETLIFNPHAADYTYHVPTTLGHYPSDDQRLVQSVSSDPIRMSTPGRGVQEDDVLRLIDKFLVNVHIKNPILDVGDLKRKARFIVENGFGWDAASCLVLIVCALASISSTFTPEPVTPALVNGEDGKTSISDAHDYSTAESYYIAAQKRISVLGNSIPTTQCYFLSGVYEMYSLRPLKAWKSFNSACITLQIYLRGRSQQIESASRSLERRLYWSCLKSECELRMEINLPPSGLAKVNYPDVFPTPPNRSPEPSDYSTTPEAVHQPSVSTRHLGEDSEDVWSYYVSEIAVRRIGNRLMNSFYKEDESSWLSMPLDRMIRVADELELQLTQWFEHLPATLAAKGAAGPAPHNPVVEELQFVLHARLFDFRERIYRPFLYLAIHYDPTDLIQQTLLPYVHRCIQACLMFLLRGTPRHRHHGTWYENRGMFLKSLLLIAAVKSSHIAVPSLWRQGVDSCIAGFQFWELESPDLRESRLVLQSLLAEIV</sequence>
<evidence type="ECO:0000259" key="3">
    <source>
        <dbReference type="PROSITE" id="PS50048"/>
    </source>
</evidence>
<accession>A0A0C3H4I2</accession>
<dbReference type="Pfam" id="PF00172">
    <property type="entry name" value="Zn_clus"/>
    <property type="match status" value="1"/>
</dbReference>
<feature type="region of interest" description="Disordered" evidence="2">
    <location>
        <begin position="1"/>
        <end position="21"/>
    </location>
</feature>
<protein>
    <recommendedName>
        <fullName evidence="3">Zn(2)-C6 fungal-type domain-containing protein</fullName>
    </recommendedName>
</protein>
<name>A0A0C3H4I2_OIDMZ</name>
<feature type="compositionally biased region" description="Polar residues" evidence="2">
    <location>
        <begin position="1"/>
        <end position="17"/>
    </location>
</feature>
<keyword evidence="5" id="KW-1185">Reference proteome</keyword>
<proteinExistence type="predicted"/>
<feature type="domain" description="Zn(2)-C6 fungal-type" evidence="3">
    <location>
        <begin position="58"/>
        <end position="88"/>
    </location>
</feature>
<dbReference type="InterPro" id="IPR053181">
    <property type="entry name" value="EcdB-like_regulator"/>
</dbReference>
<dbReference type="STRING" id="913774.A0A0C3H4I2"/>
<dbReference type="OrthoDB" id="4356994at2759"/>
<organism evidence="4 5">
    <name type="scientific">Oidiodendron maius (strain Zn)</name>
    <dbReference type="NCBI Taxonomy" id="913774"/>
    <lineage>
        <taxon>Eukaryota</taxon>
        <taxon>Fungi</taxon>
        <taxon>Dikarya</taxon>
        <taxon>Ascomycota</taxon>
        <taxon>Pezizomycotina</taxon>
        <taxon>Leotiomycetes</taxon>
        <taxon>Leotiomycetes incertae sedis</taxon>
        <taxon>Myxotrichaceae</taxon>
        <taxon>Oidiodendron</taxon>
    </lineage>
</organism>
<dbReference type="GO" id="GO:0000981">
    <property type="term" value="F:DNA-binding transcription factor activity, RNA polymerase II-specific"/>
    <property type="evidence" value="ECO:0007669"/>
    <property type="project" value="InterPro"/>
</dbReference>
<dbReference type="Gene3D" id="4.10.240.10">
    <property type="entry name" value="Zn(2)-C6 fungal-type DNA-binding domain"/>
    <property type="match status" value="1"/>
</dbReference>
<reference evidence="4 5" key="1">
    <citation type="submission" date="2014-04" db="EMBL/GenBank/DDBJ databases">
        <authorList>
            <consortium name="DOE Joint Genome Institute"/>
            <person name="Kuo A."/>
            <person name="Martino E."/>
            <person name="Perotto S."/>
            <person name="Kohler A."/>
            <person name="Nagy L.G."/>
            <person name="Floudas D."/>
            <person name="Copeland A."/>
            <person name="Barry K.W."/>
            <person name="Cichocki N."/>
            <person name="Veneault-Fourrey C."/>
            <person name="LaButti K."/>
            <person name="Lindquist E.A."/>
            <person name="Lipzen A."/>
            <person name="Lundell T."/>
            <person name="Morin E."/>
            <person name="Murat C."/>
            <person name="Sun H."/>
            <person name="Tunlid A."/>
            <person name="Henrissat B."/>
            <person name="Grigoriev I.V."/>
            <person name="Hibbett D.S."/>
            <person name="Martin F."/>
            <person name="Nordberg H.P."/>
            <person name="Cantor M.N."/>
            <person name="Hua S.X."/>
        </authorList>
    </citation>
    <scope>NUCLEOTIDE SEQUENCE [LARGE SCALE GENOMIC DNA]</scope>
    <source>
        <strain evidence="4 5">Zn</strain>
    </source>
</reference>
<dbReference type="InterPro" id="IPR001138">
    <property type="entry name" value="Zn2Cys6_DnaBD"/>
</dbReference>
<evidence type="ECO:0000256" key="1">
    <source>
        <dbReference type="ARBA" id="ARBA00023242"/>
    </source>
</evidence>
<dbReference type="HOGENOM" id="CLU_004835_2_0_1"/>
<dbReference type="Proteomes" id="UP000054321">
    <property type="component" value="Unassembled WGS sequence"/>
</dbReference>
<keyword evidence="1" id="KW-0539">Nucleus</keyword>
<dbReference type="CDD" id="cd00067">
    <property type="entry name" value="GAL4"/>
    <property type="match status" value="1"/>
</dbReference>
<evidence type="ECO:0000313" key="4">
    <source>
        <dbReference type="EMBL" id="KIN03086.1"/>
    </source>
</evidence>
<dbReference type="PANTHER" id="PTHR47785">
    <property type="entry name" value="ZN(II)2CYS6 TRANSCRIPTION FACTOR (EUROFUNG)-RELATED-RELATED"/>
    <property type="match status" value="1"/>
</dbReference>
<dbReference type="InParanoid" id="A0A0C3H4I2"/>
<evidence type="ECO:0000256" key="2">
    <source>
        <dbReference type="SAM" id="MobiDB-lite"/>
    </source>
</evidence>
<dbReference type="CDD" id="cd12148">
    <property type="entry name" value="fungal_TF_MHR"/>
    <property type="match status" value="1"/>
</dbReference>
<dbReference type="SUPFAM" id="SSF57701">
    <property type="entry name" value="Zn2/Cys6 DNA-binding domain"/>
    <property type="match status" value="1"/>
</dbReference>